<evidence type="ECO:0000259" key="3">
    <source>
        <dbReference type="Pfam" id="PF08030"/>
    </source>
</evidence>
<dbReference type="InterPro" id="IPR013121">
    <property type="entry name" value="Fe_red_NAD-bd_6"/>
</dbReference>
<dbReference type="Proteomes" id="UP000187283">
    <property type="component" value="Unassembled WGS sequence"/>
</dbReference>
<accession>A0A1R1YGA5</accession>
<dbReference type="AlphaFoldDB" id="A0A1R1YGA5"/>
<comment type="caution">
    <text evidence="4">The sequence shown here is derived from an EMBL/GenBank/DDBJ whole genome shotgun (WGS) entry which is preliminary data.</text>
</comment>
<evidence type="ECO:0000256" key="2">
    <source>
        <dbReference type="SAM" id="MobiDB-lite"/>
    </source>
</evidence>
<evidence type="ECO:0000313" key="4">
    <source>
        <dbReference type="EMBL" id="OMJ25835.1"/>
    </source>
</evidence>
<proteinExistence type="predicted"/>
<evidence type="ECO:0000313" key="5">
    <source>
        <dbReference type="Proteomes" id="UP000187283"/>
    </source>
</evidence>
<name>A0A1R1YGA5_9FUNG</name>
<reference evidence="4 5" key="1">
    <citation type="submission" date="2017-01" db="EMBL/GenBank/DDBJ databases">
        <authorList>
            <person name="Mah S.A."/>
            <person name="Swanson W.J."/>
            <person name="Moy G.W."/>
            <person name="Vacquier V.D."/>
        </authorList>
    </citation>
    <scope>NUCLEOTIDE SEQUENCE [LARGE SCALE GENOMIC DNA]</scope>
    <source>
        <strain evidence="4 5">GSMNP</strain>
    </source>
</reference>
<keyword evidence="5" id="KW-1185">Reference proteome</keyword>
<dbReference type="OrthoDB" id="17725at2759"/>
<protein>
    <recommendedName>
        <fullName evidence="3">Ferric reductase NAD binding domain-containing protein</fullName>
    </recommendedName>
</protein>
<dbReference type="GO" id="GO:0016491">
    <property type="term" value="F:oxidoreductase activity"/>
    <property type="evidence" value="ECO:0007669"/>
    <property type="project" value="UniProtKB-KW"/>
</dbReference>
<gene>
    <name evidence="4" type="ORF">AYI70_g622</name>
</gene>
<feature type="region of interest" description="Disordered" evidence="2">
    <location>
        <begin position="1"/>
        <end position="22"/>
    </location>
</feature>
<dbReference type="InterPro" id="IPR039261">
    <property type="entry name" value="FNR_nucleotide-bd"/>
</dbReference>
<keyword evidence="1" id="KW-0560">Oxidoreductase</keyword>
<dbReference type="Gene3D" id="3.40.50.80">
    <property type="entry name" value="Nucleotide-binding domain of ferredoxin-NADP reductase (FNR) module"/>
    <property type="match status" value="1"/>
</dbReference>
<organism evidence="4 5">
    <name type="scientific">Smittium culicis</name>
    <dbReference type="NCBI Taxonomy" id="133412"/>
    <lineage>
        <taxon>Eukaryota</taxon>
        <taxon>Fungi</taxon>
        <taxon>Fungi incertae sedis</taxon>
        <taxon>Zoopagomycota</taxon>
        <taxon>Kickxellomycotina</taxon>
        <taxon>Harpellomycetes</taxon>
        <taxon>Harpellales</taxon>
        <taxon>Legeriomycetaceae</taxon>
        <taxon>Smittium</taxon>
    </lineage>
</organism>
<sequence length="119" mass="13593">MYSTREKNSTGTNTIAEKGSPQSFEPLLSNSDFAKFPLTVFISNVYDSKLRYIFENDVAILMAGGSAISHMLSVIKYFIRAQTNNSLTTKKVYLFWTCLEQDSLALLKVLPIRHYYIKH</sequence>
<evidence type="ECO:0000256" key="1">
    <source>
        <dbReference type="ARBA" id="ARBA00023002"/>
    </source>
</evidence>
<feature type="compositionally biased region" description="Polar residues" evidence="2">
    <location>
        <begin position="9"/>
        <end position="22"/>
    </location>
</feature>
<feature type="domain" description="Ferric reductase NAD binding" evidence="3">
    <location>
        <begin position="59"/>
        <end position="108"/>
    </location>
</feature>
<dbReference type="EMBL" id="LSSN01000105">
    <property type="protein sequence ID" value="OMJ25835.1"/>
    <property type="molecule type" value="Genomic_DNA"/>
</dbReference>
<dbReference type="STRING" id="133412.A0A1R1YGA5"/>
<dbReference type="Pfam" id="PF08030">
    <property type="entry name" value="NAD_binding_6"/>
    <property type="match status" value="1"/>
</dbReference>